<dbReference type="RefSeq" id="XP_018093191.2">
    <property type="nucleotide sequence ID" value="XM_018237702.2"/>
</dbReference>
<dbReference type="InterPro" id="IPR006757">
    <property type="entry name" value="OGF_rcpt"/>
</dbReference>
<feature type="compositionally biased region" description="Basic and acidic residues" evidence="2">
    <location>
        <begin position="531"/>
        <end position="547"/>
    </location>
</feature>
<dbReference type="EMBL" id="CM004483">
    <property type="protein sequence ID" value="OCT60280.1"/>
    <property type="molecule type" value="Genomic_DNA"/>
</dbReference>
<feature type="compositionally biased region" description="Basic and acidic residues" evidence="2">
    <location>
        <begin position="94"/>
        <end position="106"/>
    </location>
</feature>
<dbReference type="PANTHER" id="PTHR14015:SF1">
    <property type="entry name" value="OPIOID GROWTH FACTOR RECEPTOR"/>
    <property type="match status" value="1"/>
</dbReference>
<dbReference type="Pfam" id="PF04664">
    <property type="entry name" value="OGFr_N"/>
    <property type="match status" value="1"/>
</dbReference>
<feature type="region of interest" description="Disordered" evidence="2">
    <location>
        <begin position="74"/>
        <end position="107"/>
    </location>
</feature>
<dbReference type="GO" id="GO:0140625">
    <property type="term" value="F:opioid growth factor receptor activity"/>
    <property type="evidence" value="ECO:0007669"/>
    <property type="project" value="InterPro"/>
</dbReference>
<feature type="region of interest" description="Disordered" evidence="2">
    <location>
        <begin position="576"/>
        <end position="664"/>
    </location>
</feature>
<evidence type="ECO:0000313" key="4">
    <source>
        <dbReference type="EMBL" id="OCT60280.1"/>
    </source>
</evidence>
<organism evidence="4 5">
    <name type="scientific">Xenopus laevis</name>
    <name type="common">African clawed frog</name>
    <dbReference type="NCBI Taxonomy" id="8355"/>
    <lineage>
        <taxon>Eukaryota</taxon>
        <taxon>Metazoa</taxon>
        <taxon>Chordata</taxon>
        <taxon>Craniata</taxon>
        <taxon>Vertebrata</taxon>
        <taxon>Euteleostomi</taxon>
        <taxon>Amphibia</taxon>
        <taxon>Batrachia</taxon>
        <taxon>Anura</taxon>
        <taxon>Pipoidea</taxon>
        <taxon>Pipidae</taxon>
        <taxon>Xenopodinae</taxon>
        <taxon>Xenopus</taxon>
        <taxon>Xenopus</taxon>
    </lineage>
</organism>
<feature type="compositionally biased region" description="Polar residues" evidence="2">
    <location>
        <begin position="595"/>
        <end position="606"/>
    </location>
</feature>
<evidence type="ECO:0000256" key="1">
    <source>
        <dbReference type="ARBA" id="ARBA00010365"/>
    </source>
</evidence>
<dbReference type="OrthoDB" id="9030204at2759"/>
<dbReference type="PANTHER" id="PTHR14015">
    <property type="entry name" value="OPIOID GROWTH FACTOR RECEPTOR OGFR ZETA-TYPE OPIOID RECEPTOR"/>
    <property type="match status" value="1"/>
</dbReference>
<feature type="compositionally biased region" description="Basic and acidic residues" evidence="2">
    <location>
        <begin position="485"/>
        <end position="498"/>
    </location>
</feature>
<feature type="region of interest" description="Disordered" evidence="2">
    <location>
        <begin position="341"/>
        <end position="503"/>
    </location>
</feature>
<feature type="domain" description="Opioid growth factor receptor (OGFr) conserved" evidence="3">
    <location>
        <begin position="112"/>
        <end position="313"/>
    </location>
</feature>
<feature type="compositionally biased region" description="Basic and acidic residues" evidence="2">
    <location>
        <begin position="421"/>
        <end position="445"/>
    </location>
</feature>
<protein>
    <recommendedName>
        <fullName evidence="3">Opioid growth factor receptor (OGFr) conserved domain-containing protein</fullName>
    </recommendedName>
</protein>
<feature type="compositionally biased region" description="Polar residues" evidence="2">
    <location>
        <begin position="396"/>
        <end position="406"/>
    </location>
</feature>
<comment type="similarity">
    <text evidence="1">Belongs to the opioid growth factor receptor family.</text>
</comment>
<evidence type="ECO:0000256" key="2">
    <source>
        <dbReference type="SAM" id="MobiDB-lite"/>
    </source>
</evidence>
<evidence type="ECO:0000259" key="3">
    <source>
        <dbReference type="Pfam" id="PF04664"/>
    </source>
</evidence>
<evidence type="ECO:0000313" key="5">
    <source>
        <dbReference type="Proteomes" id="UP000694892"/>
    </source>
</evidence>
<dbReference type="GO" id="GO:0016020">
    <property type="term" value="C:membrane"/>
    <property type="evidence" value="ECO:0007669"/>
    <property type="project" value="InterPro"/>
</dbReference>
<sequence length="664" mass="76021">MAFAPLIHTCFRWLSVSVPETGGESAEIRPVAPGTLLPCLAFPRFWLPSDSGNMYYESEEHWVWEYDSTWEDEYDPKSDLRKPSKRGTSRSARAARDMQNYRRGYPDTEDQDYDEMNLKFYKNEICFEPNGVRIEDILEHWKKEYDQLEENHSYIQWLFPLREMGMNWYAKPLTQQEIEVLKTDEDVKRRFCEAYKLMLDFYGIKLMDEKTGEVARAQNYKERFSNLNRHGHNNLRITRILKCLGELGYESFQFHLVRFFLEETLVKKELPNVRRSALDYFMFTLRNREQRKELVLFAWEQLKDKGKFIWGPSWYLKNRELSTDSCIKRGKVQLDNNEKNICVGMDEGNSGVDVSKKKPEAQQSSIEPGHTEEKKEKSTDESFSDKNTQKELPHNPETNEYNSGTGSIAKDKSEPQQAVDGAEHNMEQKEKDKIKETSENVKQEQSEQEGTGDSSLDKNPQKELPHTLENEGVDKPMLEEAGDLGGREEGQVEAEGKNSNRGALTKVVEEANLKVDKSVCGDDTVAKVEDPMKRKDFPSTEERDTYKSGDSVSKKIKLNDMHDSLQRNMSNCCISPDGVSKNCSISEQRPRKESTVNNMDGIQASNEIIVEEQARQPEGSMEQIGNGLSQGAGGGNLNKDGASGTETNENVSVPDDNIDTLESE</sequence>
<feature type="compositionally biased region" description="Basic and acidic residues" evidence="2">
    <location>
        <begin position="369"/>
        <end position="394"/>
    </location>
</feature>
<name>A0A974BT26_XENLA</name>
<gene>
    <name evidence="4" type="ORF">XELAEV_18046296mg</name>
</gene>
<dbReference type="KEGG" id="xla:443624"/>
<reference evidence="5" key="1">
    <citation type="journal article" date="2016" name="Nature">
        <title>Genome evolution in the allotetraploid frog Xenopus laevis.</title>
        <authorList>
            <person name="Session A.M."/>
            <person name="Uno Y."/>
            <person name="Kwon T."/>
            <person name="Chapman J.A."/>
            <person name="Toyoda A."/>
            <person name="Takahashi S."/>
            <person name="Fukui A."/>
            <person name="Hikosaka A."/>
            <person name="Suzuki A."/>
            <person name="Kondo M."/>
            <person name="van Heeringen S.J."/>
            <person name="Quigley I."/>
            <person name="Heinz S."/>
            <person name="Ogino H."/>
            <person name="Ochi H."/>
            <person name="Hellsten U."/>
            <person name="Lyons J.B."/>
            <person name="Simakov O."/>
            <person name="Putnam N."/>
            <person name="Stites J."/>
            <person name="Kuroki Y."/>
            <person name="Tanaka T."/>
            <person name="Michiue T."/>
            <person name="Watanabe M."/>
            <person name="Bogdanovic O."/>
            <person name="Lister R."/>
            <person name="Georgiou G."/>
            <person name="Paranjpe S.S."/>
            <person name="van Kruijsbergen I."/>
            <person name="Shu S."/>
            <person name="Carlson J."/>
            <person name="Kinoshita T."/>
            <person name="Ohta Y."/>
            <person name="Mawaribuchi S."/>
            <person name="Jenkins J."/>
            <person name="Grimwood J."/>
            <person name="Schmutz J."/>
            <person name="Mitros T."/>
            <person name="Mozaffari S.V."/>
            <person name="Suzuki Y."/>
            <person name="Haramoto Y."/>
            <person name="Yamamoto T.S."/>
            <person name="Takagi C."/>
            <person name="Heald R."/>
            <person name="Miller K."/>
            <person name="Haudenschild C."/>
            <person name="Kitzman J."/>
            <person name="Nakayama T."/>
            <person name="Izutsu Y."/>
            <person name="Robert J."/>
            <person name="Fortriede J."/>
            <person name="Burns K."/>
            <person name="Lotay V."/>
            <person name="Karimi K."/>
            <person name="Yasuoka Y."/>
            <person name="Dichmann D.S."/>
            <person name="Flajnik M.F."/>
            <person name="Houston D.W."/>
            <person name="Shendure J."/>
            <person name="DuPasquier L."/>
            <person name="Vize P.D."/>
            <person name="Zorn A.M."/>
            <person name="Ito M."/>
            <person name="Marcotte E.M."/>
            <person name="Wallingford J.B."/>
            <person name="Ito Y."/>
            <person name="Asashima M."/>
            <person name="Ueno N."/>
            <person name="Matsuda Y."/>
            <person name="Veenstra G.J."/>
            <person name="Fujiyama A."/>
            <person name="Harland R.M."/>
            <person name="Taira M."/>
            <person name="Rokhsar D.S."/>
        </authorList>
    </citation>
    <scope>NUCLEOTIDE SEQUENCE [LARGE SCALE GENOMIC DNA]</scope>
    <source>
        <strain evidence="5">J</strain>
    </source>
</reference>
<dbReference type="InterPro" id="IPR039574">
    <property type="entry name" value="OGFr"/>
</dbReference>
<dbReference type="AlphaFoldDB" id="A0A974BT26"/>
<feature type="region of interest" description="Disordered" evidence="2">
    <location>
        <begin position="531"/>
        <end position="555"/>
    </location>
</feature>
<accession>A0A974BT26</accession>
<feature type="compositionally biased region" description="Basic and acidic residues" evidence="2">
    <location>
        <begin position="455"/>
        <end position="478"/>
    </location>
</feature>
<proteinExistence type="inferred from homology"/>
<dbReference type="Proteomes" id="UP000694892">
    <property type="component" value="Chromosome 9_10S"/>
</dbReference>